<evidence type="ECO:0000313" key="2">
    <source>
        <dbReference type="Proteomes" id="UP000192368"/>
    </source>
</evidence>
<reference evidence="2" key="1">
    <citation type="submission" date="2017-04" db="EMBL/GenBank/DDBJ databases">
        <authorList>
            <person name="Varghese N."/>
            <person name="Submissions S."/>
        </authorList>
    </citation>
    <scope>NUCLEOTIDE SEQUENCE [LARGE SCALE GENOMIC DNA]</scope>
    <source>
        <strain evidence="2">DSM 20463</strain>
    </source>
</reference>
<organism evidence="1 2">
    <name type="scientific">Peptoniphilus asaccharolyticus DSM 20463</name>
    <dbReference type="NCBI Taxonomy" id="573058"/>
    <lineage>
        <taxon>Bacteria</taxon>
        <taxon>Bacillati</taxon>
        <taxon>Bacillota</taxon>
        <taxon>Tissierellia</taxon>
        <taxon>Tissierellales</taxon>
        <taxon>Peptoniphilaceae</taxon>
        <taxon>Peptoniphilus</taxon>
    </lineage>
</organism>
<gene>
    <name evidence="1" type="ORF">SAMN00017477_2139</name>
</gene>
<accession>A0A1W1VKA3</accession>
<dbReference type="EMBL" id="FWWR01000017">
    <property type="protein sequence ID" value="SMB93809.1"/>
    <property type="molecule type" value="Genomic_DNA"/>
</dbReference>
<protein>
    <submittedName>
        <fullName evidence="1">Uncharacterized protein</fullName>
    </submittedName>
</protein>
<evidence type="ECO:0000313" key="1">
    <source>
        <dbReference type="EMBL" id="SMB93809.1"/>
    </source>
</evidence>
<sequence length="93" mass="10754">MAREKIKNRDVLSLFNLINCIIIDFHCLDLSLIVREYVYIKKGELCMKQEILERIETEVNACKRYAENSVKKGKVGSAINFLDIAVTAKKMCR</sequence>
<keyword evidence="2" id="KW-1185">Reference proteome</keyword>
<name>A0A1W1VKA3_PEPAS</name>
<proteinExistence type="predicted"/>
<dbReference type="Proteomes" id="UP000192368">
    <property type="component" value="Unassembled WGS sequence"/>
</dbReference>
<dbReference type="AlphaFoldDB" id="A0A1W1VKA3"/>